<evidence type="ECO:0000256" key="1">
    <source>
        <dbReference type="ARBA" id="ARBA00004123"/>
    </source>
</evidence>
<dbReference type="SUPFAM" id="SSF52540">
    <property type="entry name" value="P-loop containing nucleoside triphosphate hydrolases"/>
    <property type="match status" value="1"/>
</dbReference>
<evidence type="ECO:0000313" key="9">
    <source>
        <dbReference type="EnsemblMetazoa" id="XP_022646367"/>
    </source>
</evidence>
<dbReference type="Pfam" id="PF05625">
    <property type="entry name" value="PAXNEB"/>
    <property type="match status" value="1"/>
</dbReference>
<evidence type="ECO:0000256" key="4">
    <source>
        <dbReference type="ARBA" id="ARBA00007573"/>
    </source>
</evidence>
<dbReference type="OMA" id="VGTHNPP"/>
<evidence type="ECO:0000256" key="8">
    <source>
        <dbReference type="ARBA" id="ARBA00023242"/>
    </source>
</evidence>
<sequence length="316" mass="34716">MSFQRRSFPNVLAGVRPGTVPTTSTGIPQLDPLLGGGIPLGSTLLLAEDTHNVYGRHLMKAFVAEGIAHGQRIFVINGESTLRFEELPRKVAYERSNAKPQGITDKMKIAFRYERLLEVESLPEAETNHVFDYGLPIRPEELEGADVHSCNAVTKTPAEILCLVASNISKGKVLRVAVTVGLLVDHKFLRSLRVLARNENVVCWVSVPACLDDDSFRRLFAMADCAISLVAFSSAERQTNPLYKNYHGLLSLDKFAEINSVTSHRPESTEYIFHQTGRRFAIERLHMPPDLGSPGGPAPALTMSCQTSGGSKALDF</sequence>
<evidence type="ECO:0000256" key="5">
    <source>
        <dbReference type="ARBA" id="ARBA00020265"/>
    </source>
</evidence>
<dbReference type="GeneID" id="111244059"/>
<organism evidence="9 10">
    <name type="scientific">Varroa destructor</name>
    <name type="common">Honeybee mite</name>
    <dbReference type="NCBI Taxonomy" id="109461"/>
    <lineage>
        <taxon>Eukaryota</taxon>
        <taxon>Metazoa</taxon>
        <taxon>Ecdysozoa</taxon>
        <taxon>Arthropoda</taxon>
        <taxon>Chelicerata</taxon>
        <taxon>Arachnida</taxon>
        <taxon>Acari</taxon>
        <taxon>Parasitiformes</taxon>
        <taxon>Mesostigmata</taxon>
        <taxon>Gamasina</taxon>
        <taxon>Dermanyssoidea</taxon>
        <taxon>Varroidae</taxon>
        <taxon>Varroa</taxon>
    </lineage>
</organism>
<dbReference type="GO" id="GO:0033588">
    <property type="term" value="C:elongator holoenzyme complex"/>
    <property type="evidence" value="ECO:0007669"/>
    <property type="project" value="InterPro"/>
</dbReference>
<keyword evidence="10" id="KW-1185">Reference proteome</keyword>
<dbReference type="AlphaFoldDB" id="A0A7M7J3J4"/>
<dbReference type="KEGG" id="vde:111244059"/>
<comment type="subcellular location">
    <subcellularLocation>
        <location evidence="2">Cytoplasm</location>
    </subcellularLocation>
    <subcellularLocation>
        <location evidence="1">Nucleus</location>
    </subcellularLocation>
</comment>
<dbReference type="InParanoid" id="A0A7M7J3J4"/>
<dbReference type="Gene3D" id="3.40.50.300">
    <property type="entry name" value="P-loop containing nucleotide triphosphate hydrolases"/>
    <property type="match status" value="1"/>
</dbReference>
<protein>
    <recommendedName>
        <fullName evidence="5">Elongator complex protein 4</fullName>
    </recommendedName>
</protein>
<dbReference type="GO" id="GO:0002098">
    <property type="term" value="P:tRNA wobble uridine modification"/>
    <property type="evidence" value="ECO:0007669"/>
    <property type="project" value="InterPro"/>
</dbReference>
<keyword evidence="6" id="KW-0963">Cytoplasm</keyword>
<dbReference type="CDD" id="cd19494">
    <property type="entry name" value="Elp4"/>
    <property type="match status" value="1"/>
</dbReference>
<comment type="similarity">
    <text evidence="4">Belongs to the ELP4 family.</text>
</comment>
<dbReference type="InterPro" id="IPR027417">
    <property type="entry name" value="P-loop_NTPase"/>
</dbReference>
<evidence type="ECO:0000256" key="2">
    <source>
        <dbReference type="ARBA" id="ARBA00004496"/>
    </source>
</evidence>
<evidence type="ECO:0000256" key="6">
    <source>
        <dbReference type="ARBA" id="ARBA00022490"/>
    </source>
</evidence>
<dbReference type="PANTHER" id="PTHR12896:SF1">
    <property type="entry name" value="ELONGATOR COMPLEX PROTEIN 4"/>
    <property type="match status" value="1"/>
</dbReference>
<dbReference type="PANTHER" id="PTHR12896">
    <property type="entry name" value="PAX6 NEIGHBOR PROTEIN PAXNEB"/>
    <property type="match status" value="1"/>
</dbReference>
<dbReference type="GO" id="GO:0005737">
    <property type="term" value="C:cytoplasm"/>
    <property type="evidence" value="ECO:0007669"/>
    <property type="project" value="UniProtKB-SubCell"/>
</dbReference>
<evidence type="ECO:0000256" key="7">
    <source>
        <dbReference type="ARBA" id="ARBA00022694"/>
    </source>
</evidence>
<accession>A0A7M7J3J4</accession>
<evidence type="ECO:0000256" key="3">
    <source>
        <dbReference type="ARBA" id="ARBA00005043"/>
    </source>
</evidence>
<dbReference type="InterPro" id="IPR008728">
    <property type="entry name" value="Elongator_complex_protein_4"/>
</dbReference>
<reference evidence="9" key="1">
    <citation type="submission" date="2021-01" db="UniProtKB">
        <authorList>
            <consortium name="EnsemblMetazoa"/>
        </authorList>
    </citation>
    <scope>IDENTIFICATION</scope>
</reference>
<dbReference type="UniPathway" id="UPA00988"/>
<dbReference type="Proteomes" id="UP000594260">
    <property type="component" value="Unplaced"/>
</dbReference>
<dbReference type="CTD" id="26610"/>
<keyword evidence="7" id="KW-0819">tRNA processing</keyword>
<proteinExistence type="inferred from homology"/>
<dbReference type="GO" id="GO:0008023">
    <property type="term" value="C:transcription elongation factor complex"/>
    <property type="evidence" value="ECO:0007669"/>
    <property type="project" value="TreeGrafter"/>
</dbReference>
<dbReference type="EnsemblMetazoa" id="XM_022790632">
    <property type="protein sequence ID" value="XP_022646367"/>
    <property type="gene ID" value="LOC111244059"/>
</dbReference>
<dbReference type="FunCoup" id="A0A7M7J3J4">
    <property type="interactions" value="1776"/>
</dbReference>
<evidence type="ECO:0000313" key="10">
    <source>
        <dbReference type="Proteomes" id="UP000594260"/>
    </source>
</evidence>
<keyword evidence="8" id="KW-0539">Nucleus</keyword>
<dbReference type="RefSeq" id="XP_022646367.1">
    <property type="nucleotide sequence ID" value="XM_022790632.1"/>
</dbReference>
<comment type="pathway">
    <text evidence="3">tRNA modification; 5-methoxycarbonylmethyl-2-thiouridine-tRNA biosynthesis.</text>
</comment>
<name>A0A7M7J3J4_VARDE</name>